<dbReference type="AlphaFoldDB" id="Q7VBI3"/>
<dbReference type="PATRIC" id="fig|167539.5.peg.1159"/>
<dbReference type="HOGENOM" id="CLU_020336_13_6_3"/>
<evidence type="ECO:0000313" key="2">
    <source>
        <dbReference type="EMBL" id="AAQ00154.1"/>
    </source>
</evidence>
<dbReference type="EMBL" id="AE017126">
    <property type="protein sequence ID" value="AAQ00154.1"/>
    <property type="molecule type" value="Genomic_DNA"/>
</dbReference>
<dbReference type="KEGG" id="pma:Pro_1109"/>
<dbReference type="PANTHER" id="PTHR43689">
    <property type="entry name" value="HYDROLASE"/>
    <property type="match status" value="1"/>
</dbReference>
<evidence type="ECO:0000259" key="1">
    <source>
        <dbReference type="Pfam" id="PF00561"/>
    </source>
</evidence>
<dbReference type="InterPro" id="IPR029058">
    <property type="entry name" value="AB_hydrolase_fold"/>
</dbReference>
<dbReference type="RefSeq" id="WP_011125261.1">
    <property type="nucleotide sequence ID" value="NC_005042.1"/>
</dbReference>
<dbReference type="InterPro" id="IPR000073">
    <property type="entry name" value="AB_hydrolase_1"/>
</dbReference>
<dbReference type="Gene3D" id="3.40.50.1820">
    <property type="entry name" value="alpha/beta hydrolase"/>
    <property type="match status" value="1"/>
</dbReference>
<keyword evidence="2" id="KW-0378">Hydrolase</keyword>
<protein>
    <submittedName>
        <fullName evidence="2">Alpha/beta superfamily hydrolase</fullName>
    </submittedName>
</protein>
<dbReference type="SUPFAM" id="SSF53474">
    <property type="entry name" value="alpha/beta-Hydrolases"/>
    <property type="match status" value="1"/>
</dbReference>
<evidence type="ECO:0000313" key="3">
    <source>
        <dbReference type="Proteomes" id="UP000001420"/>
    </source>
</evidence>
<dbReference type="OrthoDB" id="9780765at2"/>
<organism evidence="2 3">
    <name type="scientific">Prochlorococcus marinus (strain SARG / CCMP1375 / SS120)</name>
    <dbReference type="NCBI Taxonomy" id="167539"/>
    <lineage>
        <taxon>Bacteria</taxon>
        <taxon>Bacillati</taxon>
        <taxon>Cyanobacteriota</taxon>
        <taxon>Cyanophyceae</taxon>
        <taxon>Synechococcales</taxon>
        <taxon>Prochlorococcaceae</taxon>
        <taxon>Prochlorococcus</taxon>
    </lineage>
</organism>
<dbReference type="EnsemblBacteria" id="AAQ00154">
    <property type="protein sequence ID" value="AAQ00154"/>
    <property type="gene ID" value="Pro_1109"/>
</dbReference>
<dbReference type="STRING" id="167539.Pro_1109"/>
<keyword evidence="3" id="KW-1185">Reference proteome</keyword>
<dbReference type="Pfam" id="PF00561">
    <property type="entry name" value="Abhydrolase_1"/>
    <property type="match status" value="1"/>
</dbReference>
<reference evidence="2 3" key="1">
    <citation type="journal article" date="2003" name="Proc. Natl. Acad. Sci. U.S.A.">
        <title>Genome sequence of the cyanobacterium Prochlorococcus marinus SS120, a nearly minimal oxyphototrophic genome.</title>
        <authorList>
            <person name="Dufresne A."/>
            <person name="Salanoubat M."/>
            <person name="Partensky F."/>
            <person name="Artiguenave F."/>
            <person name="Axmann I.M."/>
            <person name="Barbe V."/>
            <person name="Duprat S."/>
            <person name="Galperin M.Y."/>
            <person name="Koonin E.V."/>
            <person name="Le Gall F."/>
            <person name="Makarova K.S."/>
            <person name="Ostrowski M."/>
            <person name="Oztas S."/>
            <person name="Robert C."/>
            <person name="Rogozin I.B."/>
            <person name="Scanlan D.J."/>
            <person name="Tandeau de Marsac N."/>
            <person name="Weissenbach J."/>
            <person name="Wincker P."/>
            <person name="Wolf Y.I."/>
            <person name="Hess W.R."/>
        </authorList>
    </citation>
    <scope>NUCLEOTIDE SEQUENCE [LARGE SCALE GENOMIC DNA]</scope>
    <source>
        <strain evidence="3">SARG / CCMP1375 / SS120</strain>
    </source>
</reference>
<dbReference type="PRINTS" id="PR00111">
    <property type="entry name" value="ABHYDROLASE"/>
</dbReference>
<dbReference type="GO" id="GO:0016787">
    <property type="term" value="F:hydrolase activity"/>
    <property type="evidence" value="ECO:0007669"/>
    <property type="project" value="UniProtKB-KW"/>
</dbReference>
<dbReference type="Proteomes" id="UP000001420">
    <property type="component" value="Chromosome"/>
</dbReference>
<proteinExistence type="predicted"/>
<gene>
    <name evidence="2" type="ordered locus">Pro_1109</name>
</gene>
<sequence>MIKEVSNTFMELNKVKNSLIDPLAVKLTESVNWLYIDGVSENTSDVYPISIIGEGPPILLLHGFDSCFMEYRRLAPYLNGRFKLIIPDLYGFGFCPRPKKGTYGIKPIINHLIKLLKTLKYTSGVGLIGASMGGGIALQFAREYPSIINKILLLSPAGILGEPKPIPPPLDSLGACFLKQSFVRTMLCKQAFSNPIHAGKAEIQIASIHTNVPGWKRSLAAFAREGGIANCGLPLPEQPLSIIWGENDRILSKALRNNCIELLNCSHKRLEKCGHLPHIDKPDLVASHWEEYD</sequence>
<name>Q7VBI3_PROMA</name>
<dbReference type="eggNOG" id="COG0596">
    <property type="taxonomic scope" value="Bacteria"/>
</dbReference>
<dbReference type="ESTHER" id="proma-PRO1109">
    <property type="family name" value="6_AlphaBeta_hydrolase"/>
</dbReference>
<dbReference type="PANTHER" id="PTHR43689:SF8">
    <property type="entry name" value="ALPHA_BETA-HYDROLASES SUPERFAMILY PROTEIN"/>
    <property type="match status" value="1"/>
</dbReference>
<feature type="domain" description="AB hydrolase-1" evidence="1">
    <location>
        <begin position="56"/>
        <end position="162"/>
    </location>
</feature>
<accession>Q7VBI3</accession>